<accession>A0A514DHG3</accession>
<evidence type="ECO:0000313" key="1">
    <source>
        <dbReference type="EMBL" id="QDH93034.1"/>
    </source>
</evidence>
<sequence>MTTLIEPIIIREGSSLRTQSELDLLFVQDVYDLAQLVPNYIIREQAEGLLNEASAAFHCQDVWTVDDLEEIACAAEGLLSDIGYTVEWTDGYIIREV</sequence>
<organism evidence="1 2">
    <name type="scientific">Mycobacterium phage Stephig9</name>
    <dbReference type="NCBI Taxonomy" id="2591224"/>
    <lineage>
        <taxon>Viruses</taxon>
        <taxon>Duplodnaviria</taxon>
        <taxon>Heunggongvirae</taxon>
        <taxon>Uroviricota</taxon>
        <taxon>Caudoviricetes</taxon>
        <taxon>Fromanvirus</taxon>
        <taxon>Fromanvirus astro</taxon>
    </lineage>
</organism>
<dbReference type="EMBL" id="MK937605">
    <property type="protein sequence ID" value="QDH93034.1"/>
    <property type="molecule type" value="Genomic_DNA"/>
</dbReference>
<dbReference type="Proteomes" id="UP000317263">
    <property type="component" value="Segment"/>
</dbReference>
<protein>
    <submittedName>
        <fullName evidence="1">Uncharacterized protein</fullName>
    </submittedName>
</protein>
<evidence type="ECO:0000313" key="2">
    <source>
        <dbReference type="Proteomes" id="UP000317263"/>
    </source>
</evidence>
<proteinExistence type="predicted"/>
<gene>
    <name evidence="1" type="primary">89</name>
    <name evidence="1" type="ORF">SEA_STEPHIG9_89</name>
</gene>
<name>A0A514DHG3_9CAUD</name>
<reference evidence="1 2" key="1">
    <citation type="submission" date="2019-05" db="EMBL/GenBank/DDBJ databases">
        <authorList>
            <person name="Chung H.-M."/>
            <person name="Dalia R."/>
            <person name="Diaz J."/>
            <person name="Khakhina S."/>
            <person name="Lee-Soety J.Y."/>
            <person name="Lindberg H.M."/>
            <person name="Pape-Zambito D.A."/>
            <person name="Sunnen C.N."/>
            <person name="Garlena R.A."/>
            <person name="Russell D.A."/>
            <person name="Pope W.H."/>
            <person name="Jacobs-Sera D."/>
            <person name="Hatfull G.F."/>
        </authorList>
    </citation>
    <scope>NUCLEOTIDE SEQUENCE [LARGE SCALE GENOMIC DNA]</scope>
</reference>